<dbReference type="InterPro" id="IPR016181">
    <property type="entry name" value="Acyl_CoA_acyltransferase"/>
</dbReference>
<organism evidence="2 3">
    <name type="scientific">Candidatus Avipropionibacterium avicola</name>
    <dbReference type="NCBI Taxonomy" id="2840701"/>
    <lineage>
        <taxon>Bacteria</taxon>
        <taxon>Bacillati</taxon>
        <taxon>Actinomycetota</taxon>
        <taxon>Actinomycetes</taxon>
        <taxon>Propionibacteriales</taxon>
        <taxon>Propionibacteriaceae</taxon>
        <taxon>Propionibacteriaceae incertae sedis</taxon>
        <taxon>Candidatus Avipropionibacterium</taxon>
    </lineage>
</organism>
<feature type="domain" description="N-acetyltransferase" evidence="1">
    <location>
        <begin position="150"/>
        <end position="295"/>
    </location>
</feature>
<proteinExistence type="predicted"/>
<dbReference type="InterPro" id="IPR000182">
    <property type="entry name" value="GNAT_dom"/>
</dbReference>
<dbReference type="AlphaFoldDB" id="A0A9D1KLJ3"/>
<gene>
    <name evidence="2" type="ORF">IAA98_03860</name>
</gene>
<accession>A0A9D1KLJ3</accession>
<evidence type="ECO:0000313" key="2">
    <source>
        <dbReference type="EMBL" id="HIT74700.1"/>
    </source>
</evidence>
<name>A0A9D1KLJ3_9ACTN</name>
<sequence length="295" mass="32794">MPQLHLITDPREFLERAGDLLASRPVVSTVLSTTVRRKIRDAERGVEPDERDWWLVVTDDDASPIGVGMGQPPDAMRRIFLLDLPAEVIDPLADLLLQRGSRVDWVNGARPTVDRFAAAWAQRTHSRTEIDTHTRLFELGTLTPGPPSPGRLREPRPEEYELVAAWLSRFQTEAAVQGGREPDAGAAAVVPVEEVADRVDDHRLWVWADQDQPVHLTGFQPPSFGVARIGPVYTPPQFRGHGYAASAVAQVSQRLQGEARVCLFTDQANPVSNALYERLGYRAVVDMANHRVIPQ</sequence>
<dbReference type="GO" id="GO:0016747">
    <property type="term" value="F:acyltransferase activity, transferring groups other than amino-acyl groups"/>
    <property type="evidence" value="ECO:0007669"/>
    <property type="project" value="InterPro"/>
</dbReference>
<evidence type="ECO:0000313" key="3">
    <source>
        <dbReference type="Proteomes" id="UP000886842"/>
    </source>
</evidence>
<dbReference type="Gene3D" id="3.40.630.30">
    <property type="match status" value="1"/>
</dbReference>
<dbReference type="Pfam" id="PF00583">
    <property type="entry name" value="Acetyltransf_1"/>
    <property type="match status" value="1"/>
</dbReference>
<comment type="caution">
    <text evidence="2">The sequence shown here is derived from an EMBL/GenBank/DDBJ whole genome shotgun (WGS) entry which is preliminary data.</text>
</comment>
<dbReference type="Proteomes" id="UP000886842">
    <property type="component" value="Unassembled WGS sequence"/>
</dbReference>
<evidence type="ECO:0000259" key="1">
    <source>
        <dbReference type="PROSITE" id="PS51186"/>
    </source>
</evidence>
<reference evidence="2" key="2">
    <citation type="journal article" date="2021" name="PeerJ">
        <title>Extensive microbial diversity within the chicken gut microbiome revealed by metagenomics and culture.</title>
        <authorList>
            <person name="Gilroy R."/>
            <person name="Ravi A."/>
            <person name="Getino M."/>
            <person name="Pursley I."/>
            <person name="Horton D.L."/>
            <person name="Alikhan N.F."/>
            <person name="Baker D."/>
            <person name="Gharbi K."/>
            <person name="Hall N."/>
            <person name="Watson M."/>
            <person name="Adriaenssens E.M."/>
            <person name="Foster-Nyarko E."/>
            <person name="Jarju S."/>
            <person name="Secka A."/>
            <person name="Antonio M."/>
            <person name="Oren A."/>
            <person name="Chaudhuri R.R."/>
            <person name="La Ragione R."/>
            <person name="Hildebrand F."/>
            <person name="Pallen M.J."/>
        </authorList>
    </citation>
    <scope>NUCLEOTIDE SEQUENCE</scope>
    <source>
        <strain evidence="2">ChiGjej1B1-24693</strain>
    </source>
</reference>
<dbReference type="EMBL" id="DVLP01000111">
    <property type="protein sequence ID" value="HIT74700.1"/>
    <property type="molecule type" value="Genomic_DNA"/>
</dbReference>
<protein>
    <submittedName>
        <fullName evidence="2">GNAT family N-acetyltransferase</fullName>
    </submittedName>
</protein>
<dbReference type="PROSITE" id="PS51186">
    <property type="entry name" value="GNAT"/>
    <property type="match status" value="1"/>
</dbReference>
<dbReference type="SUPFAM" id="SSF55729">
    <property type="entry name" value="Acyl-CoA N-acyltransferases (Nat)"/>
    <property type="match status" value="1"/>
</dbReference>
<reference evidence="2" key="1">
    <citation type="submission" date="2020-10" db="EMBL/GenBank/DDBJ databases">
        <authorList>
            <person name="Gilroy R."/>
        </authorList>
    </citation>
    <scope>NUCLEOTIDE SEQUENCE</scope>
    <source>
        <strain evidence="2">ChiGjej1B1-24693</strain>
    </source>
</reference>